<feature type="compositionally biased region" description="Basic and acidic residues" evidence="1">
    <location>
        <begin position="168"/>
        <end position="178"/>
    </location>
</feature>
<feature type="compositionally biased region" description="Basic and acidic residues" evidence="1">
    <location>
        <begin position="190"/>
        <end position="199"/>
    </location>
</feature>
<proteinExistence type="predicted"/>
<evidence type="ECO:0000256" key="2">
    <source>
        <dbReference type="SAM" id="Phobius"/>
    </source>
</evidence>
<dbReference type="EMBL" id="BNJQ01000036">
    <property type="protein sequence ID" value="GHP11735.1"/>
    <property type="molecule type" value="Genomic_DNA"/>
</dbReference>
<evidence type="ECO:0000313" key="3">
    <source>
        <dbReference type="EMBL" id="GHP11735.1"/>
    </source>
</evidence>
<organism evidence="3 4">
    <name type="scientific">Pycnococcus provasolii</name>
    <dbReference type="NCBI Taxonomy" id="41880"/>
    <lineage>
        <taxon>Eukaryota</taxon>
        <taxon>Viridiplantae</taxon>
        <taxon>Chlorophyta</taxon>
        <taxon>Pseudoscourfieldiophyceae</taxon>
        <taxon>Pseudoscourfieldiales</taxon>
        <taxon>Pycnococcaceae</taxon>
        <taxon>Pycnococcus</taxon>
    </lineage>
</organism>
<keyword evidence="2" id="KW-0812">Transmembrane</keyword>
<comment type="caution">
    <text evidence="3">The sequence shown here is derived from an EMBL/GenBank/DDBJ whole genome shotgun (WGS) entry which is preliminary data.</text>
</comment>
<keyword evidence="2" id="KW-0472">Membrane</keyword>
<reference evidence="3" key="1">
    <citation type="submission" date="2020-10" db="EMBL/GenBank/DDBJ databases">
        <title>Unveiling of a novel bifunctional photoreceptor, Dualchrome1, isolated from a cosmopolitan green alga.</title>
        <authorList>
            <person name="Suzuki S."/>
            <person name="Kawachi M."/>
        </authorList>
    </citation>
    <scope>NUCLEOTIDE SEQUENCE</scope>
    <source>
        <strain evidence="3">NIES 2893</strain>
    </source>
</reference>
<dbReference type="AlphaFoldDB" id="A0A830HYS1"/>
<feature type="region of interest" description="Disordered" evidence="1">
    <location>
        <begin position="162"/>
        <end position="199"/>
    </location>
</feature>
<accession>A0A830HYS1</accession>
<evidence type="ECO:0000313" key="4">
    <source>
        <dbReference type="Proteomes" id="UP000660262"/>
    </source>
</evidence>
<gene>
    <name evidence="3" type="ORF">PPROV_001046300</name>
</gene>
<feature type="transmembrane region" description="Helical" evidence="2">
    <location>
        <begin position="125"/>
        <end position="147"/>
    </location>
</feature>
<protein>
    <submittedName>
        <fullName evidence="3">Uncharacterized protein</fullName>
    </submittedName>
</protein>
<evidence type="ECO:0000256" key="1">
    <source>
        <dbReference type="SAM" id="MobiDB-lite"/>
    </source>
</evidence>
<sequence length="199" mass="22690">MVALKMTMSPRARVARTARVPTHVHSRNARTNRKPLLPPPHCTGYFGNLKDSGTELSPDLCKKPSFYAEGDGPVAKVYNAIPIPVKRFWFIARGWADVSKLEGVELIFSRVCDVFRPFTYALWKFAWVTTLFTLILPHMSMLTTLVVQRYYKKCNPVYTHRTKMNSSRGREEEQKRQQEALLKADQGADDSAKEKGGKK</sequence>
<keyword evidence="4" id="KW-1185">Reference proteome</keyword>
<dbReference type="Proteomes" id="UP000660262">
    <property type="component" value="Unassembled WGS sequence"/>
</dbReference>
<name>A0A830HYS1_9CHLO</name>
<keyword evidence="2" id="KW-1133">Transmembrane helix</keyword>